<protein>
    <submittedName>
        <fullName evidence="2">Dinitrogenase iron-molybdenum cofactor biosynthesis protein</fullName>
    </submittedName>
</protein>
<dbReference type="Gene3D" id="3.30.420.130">
    <property type="entry name" value="Dinitrogenase iron-molybdenum cofactor biosynthesis domain"/>
    <property type="match status" value="1"/>
</dbReference>
<dbReference type="EMBL" id="JABEQB010000011">
    <property type="protein sequence ID" value="NNG66617.1"/>
    <property type="molecule type" value="Genomic_DNA"/>
</dbReference>
<sequence>MVKVAIGSNDKVHVSDKHFGMSKFFIIFEVDEDNNFKKVEERENPYGEGKHKHAETEEIIEVLKDCDVFIGRSMGRESQRRIKEEWNKTPVVLKEVDTVEEAIKLYCSKSL</sequence>
<dbReference type="Proteomes" id="UP000529861">
    <property type="component" value="Unassembled WGS sequence"/>
</dbReference>
<dbReference type="AlphaFoldDB" id="A0A7Y2L6K7"/>
<proteinExistence type="predicted"/>
<evidence type="ECO:0000313" key="3">
    <source>
        <dbReference type="Proteomes" id="UP000529861"/>
    </source>
</evidence>
<reference evidence="2 3" key="1">
    <citation type="submission" date="2020-04" db="EMBL/GenBank/DDBJ databases">
        <title>Draft genome sequence of Caldanaerobacter sunterraneus. strain 1523vc isolated from Griffin hot spring, Kamchatka, Russia.</title>
        <authorList>
            <person name="Toshchakov S.V."/>
            <person name="Podosokorskaya O.A."/>
            <person name="Kublanov I.V."/>
            <person name="Korzhenkov A."/>
            <person name="Patrushev M.V."/>
        </authorList>
    </citation>
    <scope>NUCLEOTIDE SEQUENCE [LARGE SCALE GENOMIC DNA]</scope>
    <source>
        <strain evidence="2 3">1523vc</strain>
    </source>
</reference>
<dbReference type="InterPro" id="IPR003731">
    <property type="entry name" value="Di-Nase_FeMo-co_biosynth"/>
</dbReference>
<dbReference type="Pfam" id="PF02579">
    <property type="entry name" value="Nitro_FeMo-Co"/>
    <property type="match status" value="1"/>
</dbReference>
<dbReference type="PANTHER" id="PTHR33937:SF5">
    <property type="entry name" value="IRON-MOLYBDENUM COFACTOR-BINDING PROTEIN"/>
    <property type="match status" value="1"/>
</dbReference>
<dbReference type="CDD" id="cd00562">
    <property type="entry name" value="NifX_NifB"/>
    <property type="match status" value="1"/>
</dbReference>
<feature type="domain" description="Dinitrogenase iron-molybdenum cofactor biosynthesis" evidence="1">
    <location>
        <begin position="15"/>
        <end position="107"/>
    </location>
</feature>
<dbReference type="SUPFAM" id="SSF53146">
    <property type="entry name" value="Nitrogenase accessory factor-like"/>
    <property type="match status" value="1"/>
</dbReference>
<dbReference type="InterPro" id="IPR036105">
    <property type="entry name" value="DiNase_FeMo-co_biosyn_sf"/>
</dbReference>
<accession>A0A7Y2L6K7</accession>
<gene>
    <name evidence="2" type="ORF">HKI81_05095</name>
</gene>
<organism evidence="2 3">
    <name type="scientific">Caldanaerobacter subterraneus</name>
    <dbReference type="NCBI Taxonomy" id="911092"/>
    <lineage>
        <taxon>Bacteria</taxon>
        <taxon>Bacillati</taxon>
        <taxon>Bacillota</taxon>
        <taxon>Clostridia</taxon>
        <taxon>Thermoanaerobacterales</taxon>
        <taxon>Thermoanaerobacteraceae</taxon>
        <taxon>Caldanaerobacter</taxon>
    </lineage>
</organism>
<dbReference type="InterPro" id="IPR051840">
    <property type="entry name" value="NifX/NifY_domain"/>
</dbReference>
<evidence type="ECO:0000313" key="2">
    <source>
        <dbReference type="EMBL" id="NNG66617.1"/>
    </source>
</evidence>
<evidence type="ECO:0000259" key="1">
    <source>
        <dbReference type="Pfam" id="PF02579"/>
    </source>
</evidence>
<comment type="caution">
    <text evidence="2">The sequence shown here is derived from an EMBL/GenBank/DDBJ whole genome shotgun (WGS) entry which is preliminary data.</text>
</comment>
<dbReference type="PANTHER" id="PTHR33937">
    <property type="entry name" value="IRON-MOLYBDENUM PROTEIN-RELATED-RELATED"/>
    <property type="match status" value="1"/>
</dbReference>
<name>A0A7Y2L6K7_9THEO</name>